<sequence length="222" mass="25670">MLKAVIMDFDGVIIDTEVIWYEVYKDWFHVKKNYELAISEFLVCVGSNYKALFRELEKTKEIYVDEDEFFADTMGMFMDRSNHLPAKEGVIEFIESIKKQNLILLLATSSKRKKPETHLKRLGLINYFDSLITADDVKRIKPFPDLFNLALKTHHVENDAAIVIEDSNNGLIAANKAGIKTIIIPNEVTKYSEFVDYYAKYSSLREVDLVQIKKDFEPKGVK</sequence>
<dbReference type="Proteomes" id="UP000622860">
    <property type="component" value="Unassembled WGS sequence"/>
</dbReference>
<comment type="cofactor">
    <cofactor evidence="1">
        <name>Mg(2+)</name>
        <dbReference type="ChEBI" id="CHEBI:18420"/>
    </cofactor>
</comment>
<comment type="similarity">
    <text evidence="2">Belongs to the HAD-like hydrolase superfamily. CbbY/CbbZ/Gph/YieH family.</text>
</comment>
<keyword evidence="4" id="KW-0460">Magnesium</keyword>
<evidence type="ECO:0000313" key="6">
    <source>
        <dbReference type="Proteomes" id="UP000622860"/>
    </source>
</evidence>
<evidence type="ECO:0000256" key="2">
    <source>
        <dbReference type="ARBA" id="ARBA00006171"/>
    </source>
</evidence>
<accession>A0A917HEP6</accession>
<proteinExistence type="inferred from homology"/>
<evidence type="ECO:0000256" key="1">
    <source>
        <dbReference type="ARBA" id="ARBA00001946"/>
    </source>
</evidence>
<dbReference type="EMBL" id="BMFR01000008">
    <property type="protein sequence ID" value="GGG76914.1"/>
    <property type="molecule type" value="Genomic_DNA"/>
</dbReference>
<name>A0A917HEP6_9BACI</name>
<dbReference type="PANTHER" id="PTHR46193">
    <property type="entry name" value="6-PHOSPHOGLUCONATE PHOSPHATASE"/>
    <property type="match status" value="1"/>
</dbReference>
<dbReference type="InterPro" id="IPR051600">
    <property type="entry name" value="Beta-PGM-like"/>
</dbReference>
<dbReference type="GO" id="GO:0046872">
    <property type="term" value="F:metal ion binding"/>
    <property type="evidence" value="ECO:0007669"/>
    <property type="project" value="UniProtKB-KW"/>
</dbReference>
<reference evidence="5" key="1">
    <citation type="journal article" date="2014" name="Int. J. Syst. Evol. Microbiol.">
        <title>Complete genome sequence of Corynebacterium casei LMG S-19264T (=DSM 44701T), isolated from a smear-ripened cheese.</title>
        <authorList>
            <consortium name="US DOE Joint Genome Institute (JGI-PGF)"/>
            <person name="Walter F."/>
            <person name="Albersmeier A."/>
            <person name="Kalinowski J."/>
            <person name="Ruckert C."/>
        </authorList>
    </citation>
    <scope>NUCLEOTIDE SEQUENCE</scope>
    <source>
        <strain evidence="5">CGMCC 1.12754</strain>
    </source>
</reference>
<dbReference type="Gene3D" id="1.10.150.240">
    <property type="entry name" value="Putative phosphatase, domain 2"/>
    <property type="match status" value="1"/>
</dbReference>
<dbReference type="GO" id="GO:0003824">
    <property type="term" value="F:catalytic activity"/>
    <property type="evidence" value="ECO:0007669"/>
    <property type="project" value="UniProtKB-ARBA"/>
</dbReference>
<dbReference type="InterPro" id="IPR006439">
    <property type="entry name" value="HAD-SF_hydro_IA"/>
</dbReference>
<dbReference type="InterPro" id="IPR041492">
    <property type="entry name" value="HAD_2"/>
</dbReference>
<evidence type="ECO:0000256" key="4">
    <source>
        <dbReference type="ARBA" id="ARBA00022842"/>
    </source>
</evidence>
<dbReference type="RefSeq" id="WP_188455489.1">
    <property type="nucleotide sequence ID" value="NZ_BMFR01000008.1"/>
</dbReference>
<protein>
    <submittedName>
        <fullName evidence="5">Phosphatase</fullName>
    </submittedName>
</protein>
<comment type="caution">
    <text evidence="5">The sequence shown here is derived from an EMBL/GenBank/DDBJ whole genome shotgun (WGS) entry which is preliminary data.</text>
</comment>
<dbReference type="PANTHER" id="PTHR46193:SF21">
    <property type="entry name" value="SLL1138 PROTEIN"/>
    <property type="match status" value="1"/>
</dbReference>
<organism evidence="5 6">
    <name type="scientific">Virgibacillus oceani</name>
    <dbReference type="NCBI Taxonomy" id="1479511"/>
    <lineage>
        <taxon>Bacteria</taxon>
        <taxon>Bacillati</taxon>
        <taxon>Bacillota</taxon>
        <taxon>Bacilli</taxon>
        <taxon>Bacillales</taxon>
        <taxon>Bacillaceae</taxon>
        <taxon>Virgibacillus</taxon>
    </lineage>
</organism>
<dbReference type="Gene3D" id="3.40.50.1000">
    <property type="entry name" value="HAD superfamily/HAD-like"/>
    <property type="match status" value="1"/>
</dbReference>
<dbReference type="PRINTS" id="PR00413">
    <property type="entry name" value="HADHALOGNASE"/>
</dbReference>
<dbReference type="Pfam" id="PF13419">
    <property type="entry name" value="HAD_2"/>
    <property type="match status" value="1"/>
</dbReference>
<gene>
    <name evidence="5" type="ORF">GCM10011398_22440</name>
</gene>
<dbReference type="AlphaFoldDB" id="A0A917HEP6"/>
<evidence type="ECO:0000256" key="3">
    <source>
        <dbReference type="ARBA" id="ARBA00022723"/>
    </source>
</evidence>
<keyword evidence="3" id="KW-0479">Metal-binding</keyword>
<dbReference type="InterPro" id="IPR036412">
    <property type="entry name" value="HAD-like_sf"/>
</dbReference>
<keyword evidence="6" id="KW-1185">Reference proteome</keyword>
<dbReference type="SFLD" id="SFLDG01129">
    <property type="entry name" value="C1.5:_HAD__Beta-PGM__Phosphata"/>
    <property type="match status" value="1"/>
</dbReference>
<dbReference type="NCBIfam" id="TIGR01509">
    <property type="entry name" value="HAD-SF-IA-v3"/>
    <property type="match status" value="1"/>
</dbReference>
<dbReference type="InterPro" id="IPR023214">
    <property type="entry name" value="HAD_sf"/>
</dbReference>
<reference evidence="5" key="2">
    <citation type="submission" date="2020-09" db="EMBL/GenBank/DDBJ databases">
        <authorList>
            <person name="Sun Q."/>
            <person name="Zhou Y."/>
        </authorList>
    </citation>
    <scope>NUCLEOTIDE SEQUENCE</scope>
    <source>
        <strain evidence="5">CGMCC 1.12754</strain>
    </source>
</reference>
<dbReference type="InterPro" id="IPR023198">
    <property type="entry name" value="PGP-like_dom2"/>
</dbReference>
<dbReference type="SFLD" id="SFLDS00003">
    <property type="entry name" value="Haloacid_Dehalogenase"/>
    <property type="match status" value="1"/>
</dbReference>
<evidence type="ECO:0000313" key="5">
    <source>
        <dbReference type="EMBL" id="GGG76914.1"/>
    </source>
</evidence>
<dbReference type="SUPFAM" id="SSF56784">
    <property type="entry name" value="HAD-like"/>
    <property type="match status" value="1"/>
</dbReference>